<reference evidence="2" key="1">
    <citation type="journal article" date="2023" name="Nat. Commun.">
        <title>Diploid and tetraploid genomes of Acorus and the evolution of monocots.</title>
        <authorList>
            <person name="Ma L."/>
            <person name="Liu K.W."/>
            <person name="Li Z."/>
            <person name="Hsiao Y.Y."/>
            <person name="Qi Y."/>
            <person name="Fu T."/>
            <person name="Tang G.D."/>
            <person name="Zhang D."/>
            <person name="Sun W.H."/>
            <person name="Liu D.K."/>
            <person name="Li Y."/>
            <person name="Chen G.Z."/>
            <person name="Liu X.D."/>
            <person name="Liao X.Y."/>
            <person name="Jiang Y.T."/>
            <person name="Yu X."/>
            <person name="Hao Y."/>
            <person name="Huang J."/>
            <person name="Zhao X.W."/>
            <person name="Ke S."/>
            <person name="Chen Y.Y."/>
            <person name="Wu W.L."/>
            <person name="Hsu J.L."/>
            <person name="Lin Y.F."/>
            <person name="Huang M.D."/>
            <person name="Li C.Y."/>
            <person name="Huang L."/>
            <person name="Wang Z.W."/>
            <person name="Zhao X."/>
            <person name="Zhong W.Y."/>
            <person name="Peng D.H."/>
            <person name="Ahmad S."/>
            <person name="Lan S."/>
            <person name="Zhang J.S."/>
            <person name="Tsai W.C."/>
            <person name="Van de Peer Y."/>
            <person name="Liu Z.J."/>
        </authorList>
    </citation>
    <scope>NUCLEOTIDE SEQUENCE</scope>
    <source>
        <strain evidence="2">CP</strain>
    </source>
</reference>
<feature type="region of interest" description="Disordered" evidence="1">
    <location>
        <begin position="173"/>
        <end position="196"/>
    </location>
</feature>
<dbReference type="Proteomes" id="UP001180020">
    <property type="component" value="Unassembled WGS sequence"/>
</dbReference>
<keyword evidence="3" id="KW-1185">Reference proteome</keyword>
<gene>
    <name evidence="2" type="ORF">QJS10_CPB12g00140</name>
</gene>
<sequence length="196" mass="22546">MSVCLQMLLRAEEPLPAPTNPPLMDELTMEFDFEGDSERLLIGDIYDGADFAKEEGERVNLIIEPEIDEDMSNKEAEDVVFSNDSKDVIGGEQEELFSWFLAVIPRLEEPLQKLVLQDMCTINKSVFDVIINNENVEDFATSKMVKKFGLQIEMHSIFYVIDLIEKKFEVKYKDTSNEEQKKLRTSSFEEEESEVG</sequence>
<evidence type="ECO:0000313" key="3">
    <source>
        <dbReference type="Proteomes" id="UP001180020"/>
    </source>
</evidence>
<evidence type="ECO:0000313" key="2">
    <source>
        <dbReference type="EMBL" id="KAK1303085.1"/>
    </source>
</evidence>
<proteinExistence type="predicted"/>
<comment type="caution">
    <text evidence="2">The sequence shown here is derived from an EMBL/GenBank/DDBJ whole genome shotgun (WGS) entry which is preliminary data.</text>
</comment>
<reference evidence="2" key="2">
    <citation type="submission" date="2023-06" db="EMBL/GenBank/DDBJ databases">
        <authorList>
            <person name="Ma L."/>
            <person name="Liu K.-W."/>
            <person name="Li Z."/>
            <person name="Hsiao Y.-Y."/>
            <person name="Qi Y."/>
            <person name="Fu T."/>
            <person name="Tang G."/>
            <person name="Zhang D."/>
            <person name="Sun W.-H."/>
            <person name="Liu D.-K."/>
            <person name="Li Y."/>
            <person name="Chen G.-Z."/>
            <person name="Liu X.-D."/>
            <person name="Liao X.-Y."/>
            <person name="Jiang Y.-T."/>
            <person name="Yu X."/>
            <person name="Hao Y."/>
            <person name="Huang J."/>
            <person name="Zhao X.-W."/>
            <person name="Ke S."/>
            <person name="Chen Y.-Y."/>
            <person name="Wu W.-L."/>
            <person name="Hsu J.-L."/>
            <person name="Lin Y.-F."/>
            <person name="Huang M.-D."/>
            <person name="Li C.-Y."/>
            <person name="Huang L."/>
            <person name="Wang Z.-W."/>
            <person name="Zhao X."/>
            <person name="Zhong W.-Y."/>
            <person name="Peng D.-H."/>
            <person name="Ahmad S."/>
            <person name="Lan S."/>
            <person name="Zhang J.-S."/>
            <person name="Tsai W.-C."/>
            <person name="Van De Peer Y."/>
            <person name="Liu Z.-J."/>
        </authorList>
    </citation>
    <scope>NUCLEOTIDE SEQUENCE</scope>
    <source>
        <strain evidence="2">CP</strain>
        <tissue evidence="2">Leaves</tissue>
    </source>
</reference>
<evidence type="ECO:0000256" key="1">
    <source>
        <dbReference type="SAM" id="MobiDB-lite"/>
    </source>
</evidence>
<organism evidence="2 3">
    <name type="scientific">Acorus calamus</name>
    <name type="common">Sweet flag</name>
    <dbReference type="NCBI Taxonomy" id="4465"/>
    <lineage>
        <taxon>Eukaryota</taxon>
        <taxon>Viridiplantae</taxon>
        <taxon>Streptophyta</taxon>
        <taxon>Embryophyta</taxon>
        <taxon>Tracheophyta</taxon>
        <taxon>Spermatophyta</taxon>
        <taxon>Magnoliopsida</taxon>
        <taxon>Liliopsida</taxon>
        <taxon>Acoraceae</taxon>
        <taxon>Acorus</taxon>
    </lineage>
</organism>
<accession>A0AAV9DPM8</accession>
<protein>
    <submittedName>
        <fullName evidence="2">Uncharacterized protein</fullName>
    </submittedName>
</protein>
<name>A0AAV9DPM8_ACOCL</name>
<feature type="compositionally biased region" description="Basic and acidic residues" evidence="1">
    <location>
        <begin position="173"/>
        <end position="182"/>
    </location>
</feature>
<dbReference type="AlphaFoldDB" id="A0AAV9DPM8"/>
<dbReference type="EMBL" id="JAUJYO010000012">
    <property type="protein sequence ID" value="KAK1303085.1"/>
    <property type="molecule type" value="Genomic_DNA"/>
</dbReference>